<evidence type="ECO:0000313" key="2">
    <source>
        <dbReference type="EMBL" id="RWW91732.1"/>
    </source>
</evidence>
<dbReference type="InterPro" id="IPR053164">
    <property type="entry name" value="IS1016-like_transposase"/>
</dbReference>
<comment type="caution">
    <text evidence="2">The sequence shown here is derived from an EMBL/GenBank/DDBJ whole genome shotgun (WGS) entry which is preliminary data.</text>
</comment>
<accession>A0A3S4SSZ9</accession>
<dbReference type="RefSeq" id="WP_128391451.1">
    <property type="nucleotide sequence ID" value="NZ_SBII01000018.1"/>
</dbReference>
<dbReference type="Proteomes" id="UP000287527">
    <property type="component" value="Unassembled WGS sequence"/>
</dbReference>
<keyword evidence="3" id="KW-1185">Reference proteome</keyword>
<name>A0A3S4SSZ9_9FLAO</name>
<dbReference type="NCBIfam" id="NF033547">
    <property type="entry name" value="transpos_IS1595"/>
    <property type="match status" value="1"/>
</dbReference>
<reference evidence="2 3" key="1">
    <citation type="submission" date="2019-01" db="EMBL/GenBank/DDBJ databases">
        <title>Flavobacterium sp. nov.,isolated from freshwater.</title>
        <authorList>
            <person name="Zhang R."/>
            <person name="Du Z.-J."/>
        </authorList>
    </citation>
    <scope>NUCLEOTIDE SEQUENCE [LARGE SCALE GENOMIC DNA]</scope>
    <source>
        <strain evidence="2 3">1E403</strain>
    </source>
</reference>
<sequence>MFSFKSILDLLRAFPNEQACILHLEQVRWNGIVISPFDSASKVYKCANNRYKCKNTGKYFNVRTNTIFEGTKISLQNWFIAIYLFTSHKRSISSYQLAKDLNITQKSAWFILQRLRYSTVHNSFLRELTGIVEVDETFVGGKNKNRHRDKKVPMSQGRSFKDKTPVLGMIERGGLLRAIVIPNTSSKAIQPLLLQNIELNSKLMSDEWKAYKGMNKYYQHKFIDHGKKQYLSDDCTTNSIENFWSHFKRSIIGVYYHTSRKHLQQYVNESVFRYNTKSNQTDTRFNMLLETTNGKRLTYKSLINGKGSI</sequence>
<evidence type="ECO:0000313" key="3">
    <source>
        <dbReference type="Proteomes" id="UP000287527"/>
    </source>
</evidence>
<evidence type="ECO:0000259" key="1">
    <source>
        <dbReference type="SMART" id="SM01126"/>
    </source>
</evidence>
<dbReference type="PANTHER" id="PTHR47163">
    <property type="entry name" value="DDE_TNP_IS1595 DOMAIN-CONTAINING PROTEIN"/>
    <property type="match status" value="1"/>
</dbReference>
<dbReference type="EMBL" id="SBII01000018">
    <property type="protein sequence ID" value="RWW91732.1"/>
    <property type="molecule type" value="Genomic_DNA"/>
</dbReference>
<feature type="domain" description="ISXO2-like transposase" evidence="1">
    <location>
        <begin position="127"/>
        <end position="275"/>
    </location>
</feature>
<gene>
    <name evidence="2" type="ORF">EPI11_18360</name>
</gene>
<proteinExistence type="predicted"/>
<protein>
    <submittedName>
        <fullName evidence="2">IS1595 family transposase</fullName>
    </submittedName>
</protein>
<organism evidence="2 3">
    <name type="scientific">Flavobacterium cerinum</name>
    <dbReference type="NCBI Taxonomy" id="2502784"/>
    <lineage>
        <taxon>Bacteria</taxon>
        <taxon>Pseudomonadati</taxon>
        <taxon>Bacteroidota</taxon>
        <taxon>Flavobacteriia</taxon>
        <taxon>Flavobacteriales</taxon>
        <taxon>Flavobacteriaceae</taxon>
        <taxon>Flavobacterium</taxon>
    </lineage>
</organism>
<dbReference type="InterPro" id="IPR024445">
    <property type="entry name" value="Tnp_ISXO2-like"/>
</dbReference>
<dbReference type="Pfam" id="PF12762">
    <property type="entry name" value="DDE_Tnp_IS1595"/>
    <property type="match status" value="1"/>
</dbReference>
<dbReference type="OrthoDB" id="9783459at2"/>
<dbReference type="PANTHER" id="PTHR47163:SF2">
    <property type="entry name" value="SI:DKEY-17M8.2"/>
    <property type="match status" value="1"/>
</dbReference>
<dbReference type="AlphaFoldDB" id="A0A3S4SSZ9"/>
<dbReference type="SMART" id="SM01126">
    <property type="entry name" value="DDE_Tnp_IS1595"/>
    <property type="match status" value="1"/>
</dbReference>